<dbReference type="PANTHER" id="PTHR43819:SF1">
    <property type="entry name" value="ARCHAEAL-TYPE GLUTAMATE SYNTHASE [NADPH]"/>
    <property type="match status" value="1"/>
</dbReference>
<dbReference type="AlphaFoldDB" id="A0A1M7Q133"/>
<reference evidence="5" key="1">
    <citation type="submission" date="2016-11" db="EMBL/GenBank/DDBJ databases">
        <authorList>
            <person name="Varghese N."/>
            <person name="Submissions S."/>
        </authorList>
    </citation>
    <scope>NUCLEOTIDE SEQUENCE [LARGE SCALE GENOMIC DNA]</scope>
    <source>
        <strain evidence="5">Sac-22</strain>
    </source>
</reference>
<dbReference type="Pfam" id="PF01645">
    <property type="entry name" value="Glu_synthase"/>
    <property type="match status" value="1"/>
</dbReference>
<evidence type="ECO:0000313" key="5">
    <source>
        <dbReference type="Proteomes" id="UP000184339"/>
    </source>
</evidence>
<dbReference type="InterPro" id="IPR013785">
    <property type="entry name" value="Aldolase_TIM"/>
</dbReference>
<dbReference type="FunFam" id="3.20.20.70:FF:000156">
    <property type="entry name" value="Glutamate synthase domain protein"/>
    <property type="match status" value="1"/>
</dbReference>
<proteinExistence type="inferred from homology"/>
<accession>A0A1M7Q133</accession>
<comment type="similarity">
    <text evidence="1 2">Belongs to the glutamate synthase family.</text>
</comment>
<organism evidence="4 5">
    <name type="scientific">Duganella sacchari</name>
    <dbReference type="NCBI Taxonomy" id="551987"/>
    <lineage>
        <taxon>Bacteria</taxon>
        <taxon>Pseudomonadati</taxon>
        <taxon>Pseudomonadota</taxon>
        <taxon>Betaproteobacteria</taxon>
        <taxon>Burkholderiales</taxon>
        <taxon>Oxalobacteraceae</taxon>
        <taxon>Telluria group</taxon>
        <taxon>Duganella</taxon>
    </lineage>
</organism>
<dbReference type="Gene3D" id="3.20.20.70">
    <property type="entry name" value="Aldolase class I"/>
    <property type="match status" value="1"/>
</dbReference>
<dbReference type="SUPFAM" id="SSF51395">
    <property type="entry name" value="FMN-linked oxidoreductases"/>
    <property type="match status" value="1"/>
</dbReference>
<dbReference type="InterPro" id="IPR024188">
    <property type="entry name" value="GltB"/>
</dbReference>
<name>A0A1M7Q133_9BURK</name>
<sequence>MNLLSPRYLAFNASVITLLASLALHAPWEIAAVAAALTIVGITDLLQTKRALRRNYPILAHFRFFFESIRPEIRQYFLEDDTVAEPFSRNQRSIVYQRAKQDSDKRPFGTQMDVYAPGYEWINHSIAPAPEQDHDFRIEIGNHADCRRAQPYSASVFNISAMSFGALSANAIMALNGGAKTGGFMHDTGEGSISPHHRKNGGDLIWEIGSGYFGCRNPDGSFSEENFVANATSPQVKMIELKMSQGAKPGHGGVLPAAKITPEIALTRGVPMGVDCVSPSRHSAFSTPIEMLEFIDRLRNLSGGKPTGFKLAIGHPWEFFGIVKAMLATGIVPDFIVVDGGEGGTGAAPVEFTDHVGTPLQEALLLVHNTLVGANLRDKIKIGASGKIITAFDIARTLALGADWCNSARGFMFALGCIQSQSCHTDRCPTGVATQDPARQRALVVPDKIQRVANFHENTMKALAQLIAAAGLTHPSQLRPRHLVRRLSHNQVKLASALLPYLEPGELLDPSQLDRLPPVFGQYWPMAQAESFDPYCG</sequence>
<keyword evidence="5" id="KW-1185">Reference proteome</keyword>
<dbReference type="InterPro" id="IPR002932">
    <property type="entry name" value="Glu_synthdom"/>
</dbReference>
<dbReference type="PANTHER" id="PTHR43819">
    <property type="entry name" value="ARCHAEAL-TYPE GLUTAMATE SYNTHASE [NADPH]"/>
    <property type="match status" value="1"/>
</dbReference>
<evidence type="ECO:0000256" key="1">
    <source>
        <dbReference type="ARBA" id="ARBA00009716"/>
    </source>
</evidence>
<dbReference type="STRING" id="551987.SAMN05192549_10658"/>
<dbReference type="GO" id="GO:0006537">
    <property type="term" value="P:glutamate biosynthetic process"/>
    <property type="evidence" value="ECO:0007669"/>
    <property type="project" value="InterPro"/>
</dbReference>
<dbReference type="CDD" id="cd02808">
    <property type="entry name" value="GltS_FMN"/>
    <property type="match status" value="1"/>
</dbReference>
<dbReference type="GO" id="GO:0015930">
    <property type="term" value="F:glutamate synthase activity"/>
    <property type="evidence" value="ECO:0007669"/>
    <property type="project" value="InterPro"/>
</dbReference>
<evidence type="ECO:0000259" key="3">
    <source>
        <dbReference type="Pfam" id="PF01645"/>
    </source>
</evidence>
<evidence type="ECO:0000256" key="2">
    <source>
        <dbReference type="PIRNR" id="PIRNR006429"/>
    </source>
</evidence>
<dbReference type="RefSeq" id="WP_084560163.1">
    <property type="nucleotide sequence ID" value="NZ_FRCX01000006.1"/>
</dbReference>
<dbReference type="EMBL" id="FRCX01000006">
    <property type="protein sequence ID" value="SHN23790.1"/>
    <property type="molecule type" value="Genomic_DNA"/>
</dbReference>
<evidence type="ECO:0000313" key="4">
    <source>
        <dbReference type="EMBL" id="SHN23790.1"/>
    </source>
</evidence>
<dbReference type="InterPro" id="IPR027283">
    <property type="entry name" value="YerD"/>
</dbReference>
<dbReference type="Proteomes" id="UP000184339">
    <property type="component" value="Unassembled WGS sequence"/>
</dbReference>
<dbReference type="PIRSF" id="PIRSF006429">
    <property type="entry name" value="GOGAT_lg_2"/>
    <property type="match status" value="1"/>
</dbReference>
<protein>
    <submittedName>
        <fullName evidence="4">Glutamate synthase domain-containing protein 2</fullName>
    </submittedName>
</protein>
<dbReference type="OrthoDB" id="9795032at2"/>
<dbReference type="PIRSF" id="PIRSF500060">
    <property type="entry name" value="UCP500060"/>
    <property type="match status" value="1"/>
</dbReference>
<gene>
    <name evidence="4" type="ORF">SAMN05192549_10658</name>
</gene>
<feature type="domain" description="Glutamate synthase" evidence="3">
    <location>
        <begin position="154"/>
        <end position="472"/>
    </location>
</feature>